<evidence type="ECO:0000313" key="6">
    <source>
        <dbReference type="Proteomes" id="UP000183038"/>
    </source>
</evidence>
<evidence type="ECO:0000256" key="3">
    <source>
        <dbReference type="ARBA" id="ARBA00023125"/>
    </source>
</evidence>
<dbReference type="Gene3D" id="4.10.520.10">
    <property type="entry name" value="IHF-like DNA-binding proteins"/>
    <property type="match status" value="1"/>
</dbReference>
<proteinExistence type="inferred from homology"/>
<dbReference type="SUPFAM" id="SSF47729">
    <property type="entry name" value="IHF-like DNA-binding proteins"/>
    <property type="match status" value="1"/>
</dbReference>
<dbReference type="GO" id="GO:0030527">
    <property type="term" value="F:structural constituent of chromatin"/>
    <property type="evidence" value="ECO:0007669"/>
    <property type="project" value="InterPro"/>
</dbReference>
<protein>
    <submittedName>
        <fullName evidence="5">DNA-binding protein HU-beta</fullName>
    </submittedName>
</protein>
<keyword evidence="2" id="KW-0226">DNA condensation</keyword>
<evidence type="ECO:0000256" key="2">
    <source>
        <dbReference type="ARBA" id="ARBA00023067"/>
    </source>
</evidence>
<dbReference type="InterPro" id="IPR010992">
    <property type="entry name" value="IHF-like_DNA-bd_dom_sf"/>
</dbReference>
<dbReference type="PANTHER" id="PTHR33175">
    <property type="entry name" value="DNA-BINDING PROTEIN HU"/>
    <property type="match status" value="1"/>
</dbReference>
<dbReference type="AlphaFoldDB" id="A0A1H4V184"/>
<sequence>MNRTVLSHYISEEAGLTKKQADRVLESIMANITTTLKKGNKVTLNGFGSWSVVRKDARTGMNPSTGQSISVSAKNVVRFAPSDILNRNMKDVL</sequence>
<dbReference type="PANTHER" id="PTHR33175:SF3">
    <property type="entry name" value="DNA-BINDING PROTEIN HU-BETA"/>
    <property type="match status" value="1"/>
</dbReference>
<dbReference type="OrthoDB" id="9799835at2"/>
<accession>A0A1H4V184</accession>
<organism evidence="5 6">
    <name type="scientific">Maribacter dokdonensis</name>
    <dbReference type="NCBI Taxonomy" id="320912"/>
    <lineage>
        <taxon>Bacteria</taxon>
        <taxon>Pseudomonadati</taxon>
        <taxon>Bacteroidota</taxon>
        <taxon>Flavobacteriia</taxon>
        <taxon>Flavobacteriales</taxon>
        <taxon>Flavobacteriaceae</taxon>
        <taxon>Maribacter</taxon>
    </lineage>
</organism>
<gene>
    <name evidence="5" type="ORF">SAMN05192540_3978</name>
</gene>
<dbReference type="GO" id="GO:0030261">
    <property type="term" value="P:chromosome condensation"/>
    <property type="evidence" value="ECO:0007669"/>
    <property type="project" value="UniProtKB-KW"/>
</dbReference>
<dbReference type="CDD" id="cd13831">
    <property type="entry name" value="HU"/>
    <property type="match status" value="1"/>
</dbReference>
<dbReference type="Proteomes" id="UP000183038">
    <property type="component" value="Unassembled WGS sequence"/>
</dbReference>
<reference evidence="5 6" key="1">
    <citation type="submission" date="2016-10" db="EMBL/GenBank/DDBJ databases">
        <authorList>
            <person name="de Groot N.N."/>
        </authorList>
    </citation>
    <scope>NUCLEOTIDE SEQUENCE [LARGE SCALE GENOMIC DNA]</scope>
    <source>
        <strain evidence="5 6">MAR_2009_71</strain>
    </source>
</reference>
<dbReference type="GO" id="GO:0005829">
    <property type="term" value="C:cytosol"/>
    <property type="evidence" value="ECO:0007669"/>
    <property type="project" value="TreeGrafter"/>
</dbReference>
<dbReference type="EMBL" id="FNTB01000001">
    <property type="protein sequence ID" value="SEC74693.1"/>
    <property type="molecule type" value="Genomic_DNA"/>
</dbReference>
<dbReference type="GO" id="GO:0003677">
    <property type="term" value="F:DNA binding"/>
    <property type="evidence" value="ECO:0007669"/>
    <property type="project" value="UniProtKB-KW"/>
</dbReference>
<comment type="similarity">
    <text evidence="1 4">Belongs to the bacterial histone-like protein family.</text>
</comment>
<name>A0A1H4V184_9FLAO</name>
<dbReference type="InterPro" id="IPR000119">
    <property type="entry name" value="Hist_DNA-bd"/>
</dbReference>
<dbReference type="PRINTS" id="PR01727">
    <property type="entry name" value="DNABINDINGHU"/>
</dbReference>
<evidence type="ECO:0000313" key="5">
    <source>
        <dbReference type="EMBL" id="SEC74693.1"/>
    </source>
</evidence>
<dbReference type="Pfam" id="PF00216">
    <property type="entry name" value="Bac_DNA_binding"/>
    <property type="match status" value="1"/>
</dbReference>
<evidence type="ECO:0000256" key="4">
    <source>
        <dbReference type="RuleBase" id="RU003939"/>
    </source>
</evidence>
<evidence type="ECO:0000256" key="1">
    <source>
        <dbReference type="ARBA" id="ARBA00010529"/>
    </source>
</evidence>
<keyword evidence="3 5" id="KW-0238">DNA-binding</keyword>
<dbReference type="SMART" id="SM00411">
    <property type="entry name" value="BHL"/>
    <property type="match status" value="1"/>
</dbReference>